<evidence type="ECO:0000313" key="6">
    <source>
        <dbReference type="EMBL" id="RVU32062.1"/>
    </source>
</evidence>
<dbReference type="EMBL" id="SACS01000030">
    <property type="protein sequence ID" value="RVU32062.1"/>
    <property type="molecule type" value="Genomic_DNA"/>
</dbReference>
<gene>
    <name evidence="6" type="ORF">EOE67_18980</name>
</gene>
<sequence>MDRLRAYEIFMTVVNKGSFSKAADLLDTSPANVTRYINDLEAYLGCRLLNRSSRKLSLTESGEALFERCKTILAEVAETEALVSSAAIQPRGRLRINAPLSFGILHLAPLWPDFSRRYPELELDITLNDRVVDIVEEGYDLVIRISRSGSVDHAARKLASSHNILCAAPKYLKQFGFPQTPAELRDHQCITYLYSGDEWRFTDSAGKAHQVKVKGKIHTNNGDTARAMALAGAGIIWQPGFLIGPDIASGALVPLLPDYRLPDIDVLAMYPSRRHLSVKVRVLVDYLVEAFAGTPPWER</sequence>
<dbReference type="Proteomes" id="UP000283077">
    <property type="component" value="Unassembled WGS sequence"/>
</dbReference>
<dbReference type="SUPFAM" id="SSF53850">
    <property type="entry name" value="Periplasmic binding protein-like II"/>
    <property type="match status" value="1"/>
</dbReference>
<dbReference type="InterPro" id="IPR000847">
    <property type="entry name" value="LysR_HTH_N"/>
</dbReference>
<dbReference type="FunFam" id="3.40.190.290:FF:000001">
    <property type="entry name" value="Transcriptional regulator, LysR family"/>
    <property type="match status" value="1"/>
</dbReference>
<keyword evidence="2" id="KW-0805">Transcription regulation</keyword>
<comment type="caution">
    <text evidence="6">The sequence shown here is derived from an EMBL/GenBank/DDBJ whole genome shotgun (WGS) entry which is preliminary data.</text>
</comment>
<protein>
    <submittedName>
        <fullName evidence="6">LysR family transcriptional regulator</fullName>
    </submittedName>
</protein>
<dbReference type="PROSITE" id="PS50931">
    <property type="entry name" value="HTH_LYSR"/>
    <property type="match status" value="1"/>
</dbReference>
<evidence type="ECO:0000256" key="4">
    <source>
        <dbReference type="ARBA" id="ARBA00023163"/>
    </source>
</evidence>
<comment type="similarity">
    <text evidence="1">Belongs to the LysR transcriptional regulatory family.</text>
</comment>
<dbReference type="InterPro" id="IPR036388">
    <property type="entry name" value="WH-like_DNA-bd_sf"/>
</dbReference>
<keyword evidence="4" id="KW-0804">Transcription</keyword>
<dbReference type="InterPro" id="IPR058163">
    <property type="entry name" value="LysR-type_TF_proteobact-type"/>
</dbReference>
<keyword evidence="3" id="KW-0238">DNA-binding</keyword>
<dbReference type="Pfam" id="PF00126">
    <property type="entry name" value="HTH_1"/>
    <property type="match status" value="1"/>
</dbReference>
<dbReference type="PANTHER" id="PTHR30537">
    <property type="entry name" value="HTH-TYPE TRANSCRIPTIONAL REGULATOR"/>
    <property type="match status" value="1"/>
</dbReference>
<name>A0A437QBX5_9GAMM</name>
<dbReference type="FunFam" id="1.10.10.10:FF:000001">
    <property type="entry name" value="LysR family transcriptional regulator"/>
    <property type="match status" value="1"/>
</dbReference>
<dbReference type="PANTHER" id="PTHR30537:SF35">
    <property type="entry name" value="TRANSCRIPTIONAL REGULATORY PROTEIN"/>
    <property type="match status" value="1"/>
</dbReference>
<evidence type="ECO:0000259" key="5">
    <source>
        <dbReference type="PROSITE" id="PS50931"/>
    </source>
</evidence>
<dbReference type="GO" id="GO:0043565">
    <property type="term" value="F:sequence-specific DNA binding"/>
    <property type="evidence" value="ECO:0007669"/>
    <property type="project" value="TreeGrafter"/>
</dbReference>
<dbReference type="InterPro" id="IPR036390">
    <property type="entry name" value="WH_DNA-bd_sf"/>
</dbReference>
<evidence type="ECO:0000256" key="3">
    <source>
        <dbReference type="ARBA" id="ARBA00023125"/>
    </source>
</evidence>
<dbReference type="GO" id="GO:0003700">
    <property type="term" value="F:DNA-binding transcription factor activity"/>
    <property type="evidence" value="ECO:0007669"/>
    <property type="project" value="InterPro"/>
</dbReference>
<organism evidence="6 7">
    <name type="scientific">Rheinheimera riviphila</name>
    <dbReference type="NCBI Taxonomy" id="1834037"/>
    <lineage>
        <taxon>Bacteria</taxon>
        <taxon>Pseudomonadati</taxon>
        <taxon>Pseudomonadota</taxon>
        <taxon>Gammaproteobacteria</taxon>
        <taxon>Chromatiales</taxon>
        <taxon>Chromatiaceae</taxon>
        <taxon>Rheinheimera</taxon>
    </lineage>
</organism>
<keyword evidence="7" id="KW-1185">Reference proteome</keyword>
<dbReference type="SUPFAM" id="SSF46785">
    <property type="entry name" value="Winged helix' DNA-binding domain"/>
    <property type="match status" value="1"/>
</dbReference>
<evidence type="ECO:0000256" key="1">
    <source>
        <dbReference type="ARBA" id="ARBA00009437"/>
    </source>
</evidence>
<dbReference type="InterPro" id="IPR005119">
    <property type="entry name" value="LysR_subst-bd"/>
</dbReference>
<dbReference type="AlphaFoldDB" id="A0A437QBX5"/>
<dbReference type="GO" id="GO:0006351">
    <property type="term" value="P:DNA-templated transcription"/>
    <property type="evidence" value="ECO:0007669"/>
    <property type="project" value="TreeGrafter"/>
</dbReference>
<accession>A0A437QBX5</accession>
<proteinExistence type="inferred from homology"/>
<dbReference type="CDD" id="cd08422">
    <property type="entry name" value="PBP2_CrgA_like"/>
    <property type="match status" value="1"/>
</dbReference>
<dbReference type="RefSeq" id="WP_127700933.1">
    <property type="nucleotide sequence ID" value="NZ_SACS01000030.1"/>
</dbReference>
<evidence type="ECO:0000256" key="2">
    <source>
        <dbReference type="ARBA" id="ARBA00023015"/>
    </source>
</evidence>
<dbReference type="Gene3D" id="3.40.190.290">
    <property type="match status" value="1"/>
</dbReference>
<evidence type="ECO:0000313" key="7">
    <source>
        <dbReference type="Proteomes" id="UP000283077"/>
    </source>
</evidence>
<dbReference type="Gene3D" id="1.10.10.10">
    <property type="entry name" value="Winged helix-like DNA-binding domain superfamily/Winged helix DNA-binding domain"/>
    <property type="match status" value="1"/>
</dbReference>
<reference evidence="6 7" key="1">
    <citation type="submission" date="2019-01" db="EMBL/GenBank/DDBJ databases">
        <authorList>
            <person name="Chen W.-M."/>
        </authorList>
    </citation>
    <scope>NUCLEOTIDE SEQUENCE [LARGE SCALE GENOMIC DNA]</scope>
    <source>
        <strain evidence="6 7">KYPC3</strain>
    </source>
</reference>
<feature type="domain" description="HTH lysR-type" evidence="5">
    <location>
        <begin position="1"/>
        <end position="59"/>
    </location>
</feature>
<dbReference type="Pfam" id="PF03466">
    <property type="entry name" value="LysR_substrate"/>
    <property type="match status" value="1"/>
</dbReference>
<dbReference type="OrthoDB" id="5572602at2"/>